<evidence type="ECO:0008006" key="3">
    <source>
        <dbReference type="Google" id="ProtNLM"/>
    </source>
</evidence>
<keyword evidence="2" id="KW-0614">Plasmid</keyword>
<dbReference type="BioCyc" id="RSPH349102:G1G8M-4098-MONOMER"/>
<name>A4WZL5_CERS5</name>
<reference evidence="2" key="1">
    <citation type="submission" date="2007-04" db="EMBL/GenBank/DDBJ databases">
        <title>Complete sequence of plasmid pRSPA02 of Rhodobacter sphaeroides ATCC 17025.</title>
        <authorList>
            <consortium name="US DOE Joint Genome Institute"/>
            <person name="Copeland A."/>
            <person name="Lucas S."/>
            <person name="Lapidus A."/>
            <person name="Barry K."/>
            <person name="Detter J.C."/>
            <person name="Glavina del Rio T."/>
            <person name="Hammon N."/>
            <person name="Israni S."/>
            <person name="Dalin E."/>
            <person name="Tice H."/>
            <person name="Pitluck S."/>
            <person name="Chertkov O."/>
            <person name="Brettin T."/>
            <person name="Bruce D."/>
            <person name="Han C."/>
            <person name="Schmutz J."/>
            <person name="Larimer F."/>
            <person name="Land M."/>
            <person name="Hauser L."/>
            <person name="Kyrpides N."/>
            <person name="Kim E."/>
            <person name="Richardson P."/>
            <person name="Mackenzie C."/>
            <person name="Choudhary M."/>
            <person name="Donohue T.J."/>
            <person name="Kaplan S."/>
        </authorList>
    </citation>
    <scope>NUCLEOTIDE SEQUENCE [LARGE SCALE GENOMIC DNA]</scope>
    <source>
        <strain evidence="2">ATCC 17025</strain>
        <plasmid evidence="2">pRSPA02</plasmid>
    </source>
</reference>
<proteinExistence type="predicted"/>
<sequence>MTDTPARSRPSTPAATGRPLRSPEALMTGLARITGAHLALMILAAALLVLGTSSDLLRIPYGAQLLAAAGLGLAALPLLLHRFGARALAALAGGLLLFGLIALVSVDVSHDGMRYHLPAALEIREGRNVIFDQGSSLWSNIYPSGSWRLMAYALAAFEPINPGVILNGLAVTSLFLLALTLLSEDRLQAGRALPREIPIQAALIACSPVMVGQFLSGMVDGLVCTLFLMLALLLIRRPHHLFGPRLTTLAIVALAVLLGSVKSSSLFFLTVLFCGALARELARSERRQARATLATGLVAAALVLFVNIRPYATHVFEYGTLLPDSGIILGNLMPKNIENGSHLTNLAHLVFGVTGPISCCDLPAQLKIPFTFTWQELDSADTDPRTGGFGPFFSGALVLAAVLLAIYRPGPLSRLQKDLLVVAAICTAAVVLFPEPWWARLVPMLAPALLLLFLALSGRVPAALRAVFLGVCALNAAVFAANAALTEVWMHRQLGAELAAGEAGGPLAEARARSSRYDAAVRHVLQRMGR</sequence>
<dbReference type="KEGG" id="rsq:Rsph17025_3975"/>
<gene>
    <name evidence="2" type="ordered locus">Rsph17025_3975</name>
</gene>
<evidence type="ECO:0000313" key="2">
    <source>
        <dbReference type="EMBL" id="ABP72829.1"/>
    </source>
</evidence>
<organism evidence="2">
    <name type="scientific">Cereibacter sphaeroides (strain ATCC 17025 / ATH 2.4.3)</name>
    <name type="common">Rhodobacter sphaeroides</name>
    <dbReference type="NCBI Taxonomy" id="349102"/>
    <lineage>
        <taxon>Bacteria</taxon>
        <taxon>Pseudomonadati</taxon>
        <taxon>Pseudomonadota</taxon>
        <taxon>Alphaproteobacteria</taxon>
        <taxon>Rhodobacterales</taxon>
        <taxon>Paracoccaceae</taxon>
        <taxon>Cereibacter</taxon>
    </lineage>
</organism>
<geneLocation type="plasmid" evidence="2">
    <name>pRSPA02</name>
</geneLocation>
<feature type="compositionally biased region" description="Polar residues" evidence="1">
    <location>
        <begin position="1"/>
        <end position="14"/>
    </location>
</feature>
<dbReference type="AlphaFoldDB" id="A4WZL5"/>
<protein>
    <recommendedName>
        <fullName evidence="3">Glycosyltransferase RgtA/B/C/D-like domain-containing protein</fullName>
    </recommendedName>
</protein>
<feature type="region of interest" description="Disordered" evidence="1">
    <location>
        <begin position="1"/>
        <end position="21"/>
    </location>
</feature>
<accession>A4WZL5</accession>
<evidence type="ECO:0000256" key="1">
    <source>
        <dbReference type="SAM" id="MobiDB-lite"/>
    </source>
</evidence>
<dbReference type="EMBL" id="CP000663">
    <property type="protein sequence ID" value="ABP72829.1"/>
    <property type="molecule type" value="Genomic_DNA"/>
</dbReference>
<dbReference type="HOGENOM" id="CLU_513749_0_0_5"/>